<feature type="compositionally biased region" description="Basic and acidic residues" evidence="1">
    <location>
        <begin position="80"/>
        <end position="89"/>
    </location>
</feature>
<protein>
    <submittedName>
        <fullName evidence="2">Uncharacterized protein</fullName>
    </submittedName>
</protein>
<evidence type="ECO:0000313" key="2">
    <source>
        <dbReference type="EMBL" id="KAK0154137.1"/>
    </source>
</evidence>
<evidence type="ECO:0000256" key="1">
    <source>
        <dbReference type="SAM" id="MobiDB-lite"/>
    </source>
</evidence>
<organism evidence="2 3">
    <name type="scientific">Merluccius polli</name>
    <name type="common">Benguela hake</name>
    <name type="synonym">Merluccius cadenati</name>
    <dbReference type="NCBI Taxonomy" id="89951"/>
    <lineage>
        <taxon>Eukaryota</taxon>
        <taxon>Metazoa</taxon>
        <taxon>Chordata</taxon>
        <taxon>Craniata</taxon>
        <taxon>Vertebrata</taxon>
        <taxon>Euteleostomi</taxon>
        <taxon>Actinopterygii</taxon>
        <taxon>Neopterygii</taxon>
        <taxon>Teleostei</taxon>
        <taxon>Neoteleostei</taxon>
        <taxon>Acanthomorphata</taxon>
        <taxon>Zeiogadaria</taxon>
        <taxon>Gadariae</taxon>
        <taxon>Gadiformes</taxon>
        <taxon>Gadoidei</taxon>
        <taxon>Merlucciidae</taxon>
        <taxon>Merluccius</taxon>
    </lineage>
</organism>
<comment type="caution">
    <text evidence="2">The sequence shown here is derived from an EMBL/GenBank/DDBJ whole genome shotgun (WGS) entry which is preliminary data.</text>
</comment>
<dbReference type="Proteomes" id="UP001174136">
    <property type="component" value="Unassembled WGS sequence"/>
</dbReference>
<evidence type="ECO:0000313" key="3">
    <source>
        <dbReference type="Proteomes" id="UP001174136"/>
    </source>
</evidence>
<feature type="region of interest" description="Disordered" evidence="1">
    <location>
        <begin position="70"/>
        <end position="96"/>
    </location>
</feature>
<gene>
    <name evidence="2" type="ORF">N1851_003761</name>
</gene>
<proteinExistence type="predicted"/>
<dbReference type="AlphaFoldDB" id="A0AA47N825"/>
<reference evidence="2" key="1">
    <citation type="journal article" date="2023" name="Front. Mar. Sci.">
        <title>A new Merluccius polli reference genome to investigate the effects of global change in West African waters.</title>
        <authorList>
            <person name="Mateo J.L."/>
            <person name="Blanco-Fernandez C."/>
            <person name="Garcia-Vazquez E."/>
            <person name="Machado-Schiaffino G."/>
        </authorList>
    </citation>
    <scope>NUCLEOTIDE SEQUENCE</scope>
    <source>
        <strain evidence="2">C29</strain>
        <tissue evidence="2">Fin</tissue>
    </source>
</reference>
<dbReference type="EMBL" id="JAOPHQ010000581">
    <property type="protein sequence ID" value="KAK0154137.1"/>
    <property type="molecule type" value="Genomic_DNA"/>
</dbReference>
<accession>A0AA47N825</accession>
<keyword evidence="3" id="KW-1185">Reference proteome</keyword>
<name>A0AA47N825_MERPO</name>
<sequence length="153" mass="17163">MDINGGFNDILEEGKSLFFPSGVSSKGHVSDFTFDVWDFKQNSFSDDVSIGKMYDTVKLPKLRFYIVTQAKPQSSEESSTTEHEHRDDDCSFEDQDGITEVSDSQSLVSSYSDLDQDQVSLHHPVATDHSVAITDCPVISEIHFCLSEIVREM</sequence>